<dbReference type="GO" id="GO:0005829">
    <property type="term" value="C:cytosol"/>
    <property type="evidence" value="ECO:0007669"/>
    <property type="project" value="TreeGrafter"/>
</dbReference>
<dbReference type="GO" id="GO:0043565">
    <property type="term" value="F:sequence-specific DNA binding"/>
    <property type="evidence" value="ECO:0007669"/>
    <property type="project" value="InterPro"/>
</dbReference>
<evidence type="ECO:0000313" key="6">
    <source>
        <dbReference type="EMBL" id="EXI82245.1"/>
    </source>
</evidence>
<dbReference type="InterPro" id="IPR019888">
    <property type="entry name" value="Tscrpt_reg_AsnC-like"/>
</dbReference>
<evidence type="ECO:0000256" key="4">
    <source>
        <dbReference type="SAM" id="Phobius"/>
    </source>
</evidence>
<keyword evidence="4" id="KW-0812">Transmembrane</keyword>
<dbReference type="PROSITE" id="PS50956">
    <property type="entry name" value="HTH_ASNC_2"/>
    <property type="match status" value="1"/>
</dbReference>
<dbReference type="Gene3D" id="1.10.10.10">
    <property type="entry name" value="Winged helix-like DNA-binding domain superfamily/Winged helix DNA-binding domain"/>
    <property type="match status" value="1"/>
</dbReference>
<dbReference type="PATRIC" id="fig|1454003.3.peg.708"/>
<dbReference type="EMBL" id="JEMX01000012">
    <property type="protein sequence ID" value="EXI82245.1"/>
    <property type="molecule type" value="Genomic_DNA"/>
</dbReference>
<reference evidence="6 7" key="1">
    <citation type="submission" date="2014-02" db="EMBL/GenBank/DDBJ databases">
        <title>Expanding our view of genomic diversity in Candidatus Accumulibacter clades.</title>
        <authorList>
            <person name="Skennerton C.T."/>
            <person name="Barr J.J."/>
            <person name="Slater F.R."/>
            <person name="Bond P.L."/>
            <person name="Tyson G.W."/>
        </authorList>
    </citation>
    <scope>NUCLEOTIDE SEQUENCE [LARGE SCALE GENOMIC DNA]</scope>
    <source>
        <strain evidence="7">BA-92</strain>
    </source>
</reference>
<dbReference type="InterPro" id="IPR036388">
    <property type="entry name" value="WH-like_DNA-bd_sf"/>
</dbReference>
<dbReference type="SMART" id="SM00344">
    <property type="entry name" value="HTH_ASNC"/>
    <property type="match status" value="1"/>
</dbReference>
<name>A0A011PZC8_9PROT</name>
<keyword evidence="4" id="KW-0472">Membrane</keyword>
<keyword evidence="3" id="KW-0804">Transcription</keyword>
<dbReference type="Pfam" id="PF13412">
    <property type="entry name" value="HTH_24"/>
    <property type="match status" value="1"/>
</dbReference>
<dbReference type="PANTHER" id="PTHR30154">
    <property type="entry name" value="LEUCINE-RESPONSIVE REGULATORY PROTEIN"/>
    <property type="match status" value="1"/>
</dbReference>
<dbReference type="SUPFAM" id="SSF54909">
    <property type="entry name" value="Dimeric alpha+beta barrel"/>
    <property type="match status" value="1"/>
</dbReference>
<dbReference type="SUPFAM" id="SSF46785">
    <property type="entry name" value="Winged helix' DNA-binding domain"/>
    <property type="match status" value="1"/>
</dbReference>
<evidence type="ECO:0000259" key="5">
    <source>
        <dbReference type="PROSITE" id="PS50956"/>
    </source>
</evidence>
<dbReference type="STRING" id="1454003.AW10_00693"/>
<dbReference type="InterPro" id="IPR019887">
    <property type="entry name" value="Tscrpt_reg_AsnC/Lrp_C"/>
</dbReference>
<proteinExistence type="predicted"/>
<evidence type="ECO:0000256" key="3">
    <source>
        <dbReference type="ARBA" id="ARBA00023163"/>
    </source>
</evidence>
<feature type="domain" description="HTH asnC-type" evidence="5">
    <location>
        <begin position="17"/>
        <end position="78"/>
    </location>
</feature>
<keyword evidence="4" id="KW-1133">Transmembrane helix</keyword>
<gene>
    <name evidence="6" type="primary">lrp_1</name>
    <name evidence="6" type="ORF">AW10_00693</name>
</gene>
<dbReference type="InterPro" id="IPR011008">
    <property type="entry name" value="Dimeric_a/b-barrel"/>
</dbReference>
<evidence type="ECO:0000256" key="1">
    <source>
        <dbReference type="ARBA" id="ARBA00023015"/>
    </source>
</evidence>
<dbReference type="Gene3D" id="3.30.70.920">
    <property type="match status" value="1"/>
</dbReference>
<dbReference type="Proteomes" id="UP000021816">
    <property type="component" value="Unassembled WGS sequence"/>
</dbReference>
<dbReference type="Pfam" id="PF01037">
    <property type="entry name" value="AsnC_trans_reg"/>
    <property type="match status" value="1"/>
</dbReference>
<sequence length="184" mass="20056">MRTFHARIGQFMSKITIDRYDLALLDALQRKGNATNATLGEQIKLSASQISRRIQRLEEDGIIAGYVALLAPAALGLGVTAFAQVILESHGDSASESFESAVAAMPEVVDCYSISGDADYMLRILVPDLASFSDLMMKSLLCLPGVARIKTSIALQKVKQTHVLPLGHLTQPSKPRQRVRYAEN</sequence>
<dbReference type="InterPro" id="IPR000485">
    <property type="entry name" value="AsnC-type_HTH_dom"/>
</dbReference>
<dbReference type="InterPro" id="IPR036390">
    <property type="entry name" value="WH_DNA-bd_sf"/>
</dbReference>
<evidence type="ECO:0000313" key="7">
    <source>
        <dbReference type="Proteomes" id="UP000021816"/>
    </source>
</evidence>
<feature type="transmembrane region" description="Helical" evidence="4">
    <location>
        <begin position="62"/>
        <end position="87"/>
    </location>
</feature>
<dbReference type="AlphaFoldDB" id="A0A011PZC8"/>
<dbReference type="PANTHER" id="PTHR30154:SF34">
    <property type="entry name" value="TRANSCRIPTIONAL REGULATOR AZLB"/>
    <property type="match status" value="1"/>
</dbReference>
<evidence type="ECO:0000256" key="2">
    <source>
        <dbReference type="ARBA" id="ARBA00023125"/>
    </source>
</evidence>
<organism evidence="6 7">
    <name type="scientific">Candidatus Accumulibacter appositus</name>
    <dbReference type="NCBI Taxonomy" id="1454003"/>
    <lineage>
        <taxon>Bacteria</taxon>
        <taxon>Pseudomonadati</taxon>
        <taxon>Pseudomonadota</taxon>
        <taxon>Betaproteobacteria</taxon>
        <taxon>Candidatus Accumulibacter</taxon>
    </lineage>
</organism>
<comment type="caution">
    <text evidence="6">The sequence shown here is derived from an EMBL/GenBank/DDBJ whole genome shotgun (WGS) entry which is preliminary data.</text>
</comment>
<accession>A0A011PZC8</accession>
<protein>
    <submittedName>
        <fullName evidence="6">Leucine-responsive regulatory protein</fullName>
    </submittedName>
</protein>
<dbReference type="GO" id="GO:0043200">
    <property type="term" value="P:response to amino acid"/>
    <property type="evidence" value="ECO:0007669"/>
    <property type="project" value="TreeGrafter"/>
</dbReference>
<keyword evidence="2" id="KW-0238">DNA-binding</keyword>
<keyword evidence="1" id="KW-0805">Transcription regulation</keyword>
<dbReference type="PRINTS" id="PR00033">
    <property type="entry name" value="HTHASNC"/>
</dbReference>